<reference evidence="4 5" key="1">
    <citation type="submission" date="2018-06" db="EMBL/GenBank/DDBJ databases">
        <authorList>
            <consortium name="Pathogen Informatics"/>
            <person name="Doyle S."/>
        </authorList>
    </citation>
    <scope>NUCLEOTIDE SEQUENCE [LARGE SCALE GENOMIC DNA]</scope>
    <source>
        <strain evidence="5">ATCC 11859 / DSM 33 / NCIB 8841 / NCTC 4822</strain>
    </source>
</reference>
<evidence type="ECO:0000259" key="3">
    <source>
        <dbReference type="Pfam" id="PF00534"/>
    </source>
</evidence>
<dbReference type="Proteomes" id="UP000254519">
    <property type="component" value="Unassembled WGS sequence"/>
</dbReference>
<dbReference type="EMBL" id="UGYZ01000002">
    <property type="protein sequence ID" value="SUI99165.1"/>
    <property type="molecule type" value="Genomic_DNA"/>
</dbReference>
<dbReference type="PANTHER" id="PTHR12526:SF629">
    <property type="entry name" value="TEICHURONIC ACID BIOSYNTHESIS GLYCOSYLTRANSFERASE TUAH-RELATED"/>
    <property type="match status" value="1"/>
</dbReference>
<evidence type="ECO:0000313" key="4">
    <source>
        <dbReference type="EMBL" id="SUI99165.1"/>
    </source>
</evidence>
<evidence type="ECO:0000256" key="1">
    <source>
        <dbReference type="ARBA" id="ARBA00022676"/>
    </source>
</evidence>
<sequence>MNYVITSILSSSFGGRTKSLLRRTKNLCIDGNLPFTIITTNYNPNYNRVYKSYYKEGYLPEDVKMINIYDYLAKRSYTVKKENLPVEEEGLQSFEVEKEKVYRFFDNGEYVLYKNFTHPNNGIKFIDEMDPANRMRKVRKEFNYNGLCHKKIIYKQGTTNKIEEIFYDEHGKAYLNKNYNGTSEEKLVRIYYFNENEILEFTSEKELFKYCFELMIENNSTVICDARLLDRPLIEMKADVKKVFVLHSSHLTGEDINELKPSYKYLINQYDNLDAIVTLTEQQKNDLVQIINDDRKIKVIPHSTPINTSFEINRENKFVYMGRLTPEKQIDHLIEAYNIARRDIGDYTLDIYGDGNEKDNLSQLINRYNLQNKVTLKGRTNNPEKAFSSAKASFITSKYEGFGLVIMESLNNGCPVVAYDMKYGPSDLIEHEKNGLIVERNNVQELARAMVKVTKVNYNVDQLPNKFSDQYFVDSWVNLLSGREKKGFFSSFFK</sequence>
<dbReference type="SUPFAM" id="SSF53756">
    <property type="entry name" value="UDP-Glycosyltransferase/glycogen phosphorylase"/>
    <property type="match status" value="1"/>
</dbReference>
<evidence type="ECO:0000256" key="2">
    <source>
        <dbReference type="ARBA" id="ARBA00022679"/>
    </source>
</evidence>
<dbReference type="PANTHER" id="PTHR12526">
    <property type="entry name" value="GLYCOSYLTRANSFERASE"/>
    <property type="match status" value="1"/>
</dbReference>
<feature type="domain" description="Glycosyl transferase family 1" evidence="3">
    <location>
        <begin position="313"/>
        <end position="455"/>
    </location>
</feature>
<dbReference type="RefSeq" id="WP_115359974.1">
    <property type="nucleotide sequence ID" value="NZ_CP038012.1"/>
</dbReference>
<dbReference type="AlphaFoldDB" id="A0A380BF14"/>
<protein>
    <submittedName>
        <fullName evidence="4">Probable poly(Glycerol-phosphate) alpha-glucosyltransferase</fullName>
        <ecNumber evidence="4">2.4.1.52</ecNumber>
    </submittedName>
</protein>
<name>A0A380BF14_SPOPA</name>
<keyword evidence="1 4" id="KW-0328">Glycosyltransferase</keyword>
<dbReference type="SMR" id="A0A380BF14"/>
<dbReference type="EC" id="2.4.1.52" evidence="4"/>
<dbReference type="InterPro" id="IPR001296">
    <property type="entry name" value="Glyco_trans_1"/>
</dbReference>
<proteinExistence type="predicted"/>
<accession>A0A380BF14</accession>
<gene>
    <name evidence="4" type="primary">tagE</name>
    <name evidence="4" type="ORF">NCTC4822_00481</name>
</gene>
<dbReference type="GO" id="GO:0047265">
    <property type="term" value="F:poly(glycerol-phosphate) alpha-glucosyltransferase activity"/>
    <property type="evidence" value="ECO:0007669"/>
    <property type="project" value="UniProtKB-EC"/>
</dbReference>
<dbReference type="OrthoDB" id="570545at2"/>
<dbReference type="Pfam" id="PF00534">
    <property type="entry name" value="Glycos_transf_1"/>
    <property type="match status" value="1"/>
</dbReference>
<dbReference type="Gene3D" id="3.40.50.2000">
    <property type="entry name" value="Glycogen Phosphorylase B"/>
    <property type="match status" value="3"/>
</dbReference>
<keyword evidence="5" id="KW-1185">Reference proteome</keyword>
<keyword evidence="2 4" id="KW-0808">Transferase</keyword>
<organism evidence="4 5">
    <name type="scientific">Sporosarcina pasteurii</name>
    <name type="common">Bacillus pasteurii</name>
    <dbReference type="NCBI Taxonomy" id="1474"/>
    <lineage>
        <taxon>Bacteria</taxon>
        <taxon>Bacillati</taxon>
        <taxon>Bacillota</taxon>
        <taxon>Bacilli</taxon>
        <taxon>Bacillales</taxon>
        <taxon>Caryophanaceae</taxon>
        <taxon>Sporosarcina</taxon>
    </lineage>
</organism>
<evidence type="ECO:0000313" key="5">
    <source>
        <dbReference type="Proteomes" id="UP000254519"/>
    </source>
</evidence>